<dbReference type="PANTHER" id="PTHR35526:SF3">
    <property type="entry name" value="ANTI-SIGMA-F FACTOR RSBW"/>
    <property type="match status" value="1"/>
</dbReference>
<feature type="domain" description="Histidine kinase/HSP90-like ATPase" evidence="3">
    <location>
        <begin position="69"/>
        <end position="180"/>
    </location>
</feature>
<feature type="region of interest" description="Disordered" evidence="2">
    <location>
        <begin position="1"/>
        <end position="51"/>
    </location>
</feature>
<keyword evidence="5" id="KW-1185">Reference proteome</keyword>
<dbReference type="InterPro" id="IPR036890">
    <property type="entry name" value="HATPase_C_sf"/>
</dbReference>
<keyword evidence="1" id="KW-0418">Kinase</keyword>
<comment type="caution">
    <text evidence="4">The sequence shown here is derived from an EMBL/GenBank/DDBJ whole genome shotgun (WGS) entry which is preliminary data.</text>
</comment>
<reference evidence="4 5" key="1">
    <citation type="submission" date="2023-07" db="EMBL/GenBank/DDBJ databases">
        <title>Sequencing the genomes of 1000 actinobacteria strains.</title>
        <authorList>
            <person name="Klenk H.-P."/>
        </authorList>
    </citation>
    <scope>NUCLEOTIDE SEQUENCE [LARGE SCALE GENOMIC DNA]</scope>
    <source>
        <strain evidence="4 5">DSM 14785</strain>
    </source>
</reference>
<dbReference type="Proteomes" id="UP001240250">
    <property type="component" value="Unassembled WGS sequence"/>
</dbReference>
<evidence type="ECO:0000256" key="2">
    <source>
        <dbReference type="SAM" id="MobiDB-lite"/>
    </source>
</evidence>
<evidence type="ECO:0000313" key="4">
    <source>
        <dbReference type="EMBL" id="MDQ0425459.1"/>
    </source>
</evidence>
<dbReference type="InterPro" id="IPR003594">
    <property type="entry name" value="HATPase_dom"/>
</dbReference>
<dbReference type="Gene3D" id="3.30.565.10">
    <property type="entry name" value="Histidine kinase-like ATPase, C-terminal domain"/>
    <property type="match status" value="1"/>
</dbReference>
<keyword evidence="1" id="KW-0723">Serine/threonine-protein kinase</keyword>
<dbReference type="EMBL" id="JAUSVM010000001">
    <property type="protein sequence ID" value="MDQ0425459.1"/>
    <property type="molecule type" value="Genomic_DNA"/>
</dbReference>
<dbReference type="PANTHER" id="PTHR35526">
    <property type="entry name" value="ANTI-SIGMA-F FACTOR RSBW-RELATED"/>
    <property type="match status" value="1"/>
</dbReference>
<organism evidence="4 5">
    <name type="scientific">Cellulomonas iranensis</name>
    <dbReference type="NCBI Taxonomy" id="76862"/>
    <lineage>
        <taxon>Bacteria</taxon>
        <taxon>Bacillati</taxon>
        <taxon>Actinomycetota</taxon>
        <taxon>Actinomycetes</taxon>
        <taxon>Micrococcales</taxon>
        <taxon>Cellulomonadaceae</taxon>
        <taxon>Cellulomonas</taxon>
    </lineage>
</organism>
<feature type="compositionally biased region" description="Pro residues" evidence="2">
    <location>
        <begin position="25"/>
        <end position="35"/>
    </location>
</feature>
<name>A0ABU0GJB2_9CELL</name>
<dbReference type="SUPFAM" id="SSF55874">
    <property type="entry name" value="ATPase domain of HSP90 chaperone/DNA topoisomerase II/histidine kinase"/>
    <property type="match status" value="1"/>
</dbReference>
<protein>
    <submittedName>
        <fullName evidence="4">Anti-sigma regulatory factor (Ser/Thr protein kinase)</fullName>
    </submittedName>
</protein>
<keyword evidence="1" id="KW-0808">Transferase</keyword>
<dbReference type="RefSeq" id="WP_156442120.1">
    <property type="nucleotide sequence ID" value="NZ_JAUSVM010000001.1"/>
</dbReference>
<dbReference type="InterPro" id="IPR050267">
    <property type="entry name" value="Anti-sigma-factor_SerPK"/>
</dbReference>
<evidence type="ECO:0000259" key="3">
    <source>
        <dbReference type="Pfam" id="PF13581"/>
    </source>
</evidence>
<proteinExistence type="predicted"/>
<feature type="compositionally biased region" description="Low complexity" evidence="2">
    <location>
        <begin position="14"/>
        <end position="24"/>
    </location>
</feature>
<gene>
    <name evidence="4" type="ORF">JO380_001840</name>
</gene>
<evidence type="ECO:0000313" key="5">
    <source>
        <dbReference type="Proteomes" id="UP001240250"/>
    </source>
</evidence>
<accession>A0ABU0GJB2</accession>
<dbReference type="Pfam" id="PF13581">
    <property type="entry name" value="HATPase_c_2"/>
    <property type="match status" value="1"/>
</dbReference>
<sequence>MSDALEPSPPTLAPSPVDAPSTVSPVPPAALPPDDPTTAGERGHTLPAARPHDAFVPVRRWVVDSPAGLRALRAELREQLSASTSGRAVRPARVAETAVLVTSELATNALTHGRPPAHVRLALDGHLVLVVVSDDDAAHAPFLAEGRAPGEGGFGLQIARRLAHEVGWWVDDAGKHVWATFDVDATS</sequence>
<dbReference type="CDD" id="cd16936">
    <property type="entry name" value="HATPase_RsbW-like"/>
    <property type="match status" value="1"/>
</dbReference>
<evidence type="ECO:0000256" key="1">
    <source>
        <dbReference type="ARBA" id="ARBA00022527"/>
    </source>
</evidence>